<evidence type="ECO:0000313" key="1">
    <source>
        <dbReference type="Proteomes" id="UP000050790"/>
    </source>
</evidence>
<reference evidence="2" key="1">
    <citation type="submission" date="2023-11" db="UniProtKB">
        <authorList>
            <consortium name="WormBaseParasite"/>
        </authorList>
    </citation>
    <scope>IDENTIFICATION</scope>
</reference>
<dbReference type="AlphaFoldDB" id="A0AA85A701"/>
<dbReference type="WBParaSite" id="SMRG1_68630.3">
    <property type="protein sequence ID" value="SMRG1_68630.3"/>
    <property type="gene ID" value="SMRG1_68630"/>
</dbReference>
<evidence type="ECO:0000313" key="2">
    <source>
        <dbReference type="WBParaSite" id="SMRG1_68630.3"/>
    </source>
</evidence>
<sequence length="142" mass="17271">MSVCDENPKFTTWTLSRNKFSMAYFHFQQFKSTEGICLNLLQLFIYLNLFCLCQTIYPVHSFNTLRSSYPTVDDVTNTDDTWLLNDQNKKKTMDRLREFNRYLNNIFLRQHFYPEENEEPFDRRKFSVLSNQNKRDYLFLRG</sequence>
<protein>
    <submittedName>
        <fullName evidence="2">Uncharacterized protein</fullName>
    </submittedName>
</protein>
<accession>A0AA85A701</accession>
<name>A0AA85A701_9TREM</name>
<dbReference type="Proteomes" id="UP000050790">
    <property type="component" value="Unassembled WGS sequence"/>
</dbReference>
<proteinExistence type="predicted"/>
<organism evidence="1 2">
    <name type="scientific">Schistosoma margrebowiei</name>
    <dbReference type="NCBI Taxonomy" id="48269"/>
    <lineage>
        <taxon>Eukaryota</taxon>
        <taxon>Metazoa</taxon>
        <taxon>Spiralia</taxon>
        <taxon>Lophotrochozoa</taxon>
        <taxon>Platyhelminthes</taxon>
        <taxon>Trematoda</taxon>
        <taxon>Digenea</taxon>
        <taxon>Strigeidida</taxon>
        <taxon>Schistosomatoidea</taxon>
        <taxon>Schistosomatidae</taxon>
        <taxon>Schistosoma</taxon>
    </lineage>
</organism>